<evidence type="ECO:0000313" key="1">
    <source>
        <dbReference type="EMBL" id="KAK0051344.1"/>
    </source>
</evidence>
<dbReference type="AlphaFoldDB" id="A0AAD8BB69"/>
<dbReference type="Proteomes" id="UP001233172">
    <property type="component" value="Unassembled WGS sequence"/>
</dbReference>
<dbReference type="EMBL" id="JASAOG010000105">
    <property type="protein sequence ID" value="KAK0051344.1"/>
    <property type="molecule type" value="Genomic_DNA"/>
</dbReference>
<evidence type="ECO:0000313" key="2">
    <source>
        <dbReference type="Proteomes" id="UP001233172"/>
    </source>
</evidence>
<accession>A0AAD8BB69</accession>
<gene>
    <name evidence="1" type="ORF">Bpfe_019290</name>
</gene>
<reference evidence="1" key="2">
    <citation type="submission" date="2023-04" db="EMBL/GenBank/DDBJ databases">
        <authorList>
            <person name="Bu L."/>
            <person name="Lu L."/>
            <person name="Laidemitt M.R."/>
            <person name="Zhang S.M."/>
            <person name="Mutuku M."/>
            <person name="Mkoji G."/>
            <person name="Steinauer M."/>
            <person name="Loker E.S."/>
        </authorList>
    </citation>
    <scope>NUCLEOTIDE SEQUENCE</scope>
    <source>
        <strain evidence="1">KasaAsao</strain>
        <tissue evidence="1">Whole Snail</tissue>
    </source>
</reference>
<keyword evidence="2" id="KW-1185">Reference proteome</keyword>
<proteinExistence type="predicted"/>
<name>A0AAD8BB69_BIOPF</name>
<reference evidence="1" key="1">
    <citation type="journal article" date="2023" name="PLoS Negl. Trop. Dis.">
        <title>A genome sequence for Biomphalaria pfeifferi, the major vector snail for the human-infecting parasite Schistosoma mansoni.</title>
        <authorList>
            <person name="Bu L."/>
            <person name="Lu L."/>
            <person name="Laidemitt M.R."/>
            <person name="Zhang S.M."/>
            <person name="Mutuku M."/>
            <person name="Mkoji G."/>
            <person name="Steinauer M."/>
            <person name="Loker E.S."/>
        </authorList>
    </citation>
    <scope>NUCLEOTIDE SEQUENCE</scope>
    <source>
        <strain evidence="1">KasaAsao</strain>
    </source>
</reference>
<comment type="caution">
    <text evidence="1">The sequence shown here is derived from an EMBL/GenBank/DDBJ whole genome shotgun (WGS) entry which is preliminary data.</text>
</comment>
<protein>
    <submittedName>
        <fullName evidence="1">Uncharacterized protein</fullName>
    </submittedName>
</protein>
<sequence length="56" mass="6248">MDVGSDNFCHNAYRSHRGSGNFCHNVYRSHRGSGNFCHMFIEAIEDLEISASSLGL</sequence>
<feature type="non-terminal residue" evidence="1">
    <location>
        <position position="56"/>
    </location>
</feature>
<organism evidence="1 2">
    <name type="scientific">Biomphalaria pfeifferi</name>
    <name type="common">Bloodfluke planorb</name>
    <name type="synonym">Freshwater snail</name>
    <dbReference type="NCBI Taxonomy" id="112525"/>
    <lineage>
        <taxon>Eukaryota</taxon>
        <taxon>Metazoa</taxon>
        <taxon>Spiralia</taxon>
        <taxon>Lophotrochozoa</taxon>
        <taxon>Mollusca</taxon>
        <taxon>Gastropoda</taxon>
        <taxon>Heterobranchia</taxon>
        <taxon>Euthyneura</taxon>
        <taxon>Panpulmonata</taxon>
        <taxon>Hygrophila</taxon>
        <taxon>Lymnaeoidea</taxon>
        <taxon>Planorbidae</taxon>
        <taxon>Biomphalaria</taxon>
    </lineage>
</organism>